<dbReference type="PRINTS" id="PR00455">
    <property type="entry name" value="HTHTETR"/>
</dbReference>
<dbReference type="SUPFAM" id="SSF48498">
    <property type="entry name" value="Tetracyclin repressor-like, C-terminal domain"/>
    <property type="match status" value="1"/>
</dbReference>
<feature type="DNA-binding region" description="H-T-H motif" evidence="4">
    <location>
        <begin position="35"/>
        <end position="54"/>
    </location>
</feature>
<dbReference type="PANTHER" id="PTHR30055">
    <property type="entry name" value="HTH-TYPE TRANSCRIPTIONAL REGULATOR RUTR"/>
    <property type="match status" value="1"/>
</dbReference>
<sequence>MDADAAITSVEPDTRSRIVETAERLFRQIGYQKTTVADIAKALRMSPANVYRFFESKKAINEAVAERLMHEVEGAIEAIACRKAPAADRLRDMIATMHRMTAVLYTDELRMHEMVERALSESWQVVHDHLERKSAIFQRVVEEGIAAGEFTSADPVVASRCVQVALIRFCHPALLVQCAGEPGPSLDQMTEFVLAGLGCHTGSTEGGSCHDDRGQTRD</sequence>
<name>A0A0H1R5N9_9HYPH</name>
<evidence type="ECO:0000259" key="5">
    <source>
        <dbReference type="PROSITE" id="PS50977"/>
    </source>
</evidence>
<dbReference type="GO" id="GO:0000976">
    <property type="term" value="F:transcription cis-regulatory region binding"/>
    <property type="evidence" value="ECO:0007669"/>
    <property type="project" value="TreeGrafter"/>
</dbReference>
<dbReference type="InterPro" id="IPR041478">
    <property type="entry name" value="TetR_C_27"/>
</dbReference>
<proteinExistence type="predicted"/>
<protein>
    <submittedName>
        <fullName evidence="6">TetR family transcriptional regulator</fullName>
    </submittedName>
</protein>
<keyword evidence="3" id="KW-0804">Transcription</keyword>
<gene>
    <name evidence="6" type="ORF">AA309_25630</name>
</gene>
<feature type="domain" description="HTH tetR-type" evidence="5">
    <location>
        <begin position="12"/>
        <end position="72"/>
    </location>
</feature>
<dbReference type="InterPro" id="IPR036271">
    <property type="entry name" value="Tet_transcr_reg_TetR-rel_C_sf"/>
</dbReference>
<dbReference type="GO" id="GO:0003700">
    <property type="term" value="F:DNA-binding transcription factor activity"/>
    <property type="evidence" value="ECO:0007669"/>
    <property type="project" value="TreeGrafter"/>
</dbReference>
<comment type="caution">
    <text evidence="6">The sequence shown here is derived from an EMBL/GenBank/DDBJ whole genome shotgun (WGS) entry which is preliminary data.</text>
</comment>
<dbReference type="Proteomes" id="UP000035489">
    <property type="component" value="Unassembled WGS sequence"/>
</dbReference>
<dbReference type="InterPro" id="IPR001647">
    <property type="entry name" value="HTH_TetR"/>
</dbReference>
<dbReference type="AlphaFoldDB" id="A0A0H1R5N9"/>
<keyword evidence="1" id="KW-0805">Transcription regulation</keyword>
<dbReference type="RefSeq" id="WP_047191850.1">
    <property type="nucleotide sequence ID" value="NZ_LCYG01000084.1"/>
</dbReference>
<dbReference type="PATRIC" id="fig|1225564.3.peg.6696"/>
<dbReference type="SUPFAM" id="SSF46689">
    <property type="entry name" value="Homeodomain-like"/>
    <property type="match status" value="1"/>
</dbReference>
<evidence type="ECO:0000256" key="4">
    <source>
        <dbReference type="PROSITE-ProRule" id="PRU00335"/>
    </source>
</evidence>
<accession>A0A0H1R5N9</accession>
<organism evidence="6 7">
    <name type="scientific">Microvirga vignae</name>
    <dbReference type="NCBI Taxonomy" id="1225564"/>
    <lineage>
        <taxon>Bacteria</taxon>
        <taxon>Pseudomonadati</taxon>
        <taxon>Pseudomonadota</taxon>
        <taxon>Alphaproteobacteria</taxon>
        <taxon>Hyphomicrobiales</taxon>
        <taxon>Methylobacteriaceae</taxon>
        <taxon>Microvirga</taxon>
    </lineage>
</organism>
<reference evidence="6 7" key="1">
    <citation type="submission" date="2015-05" db="EMBL/GenBank/DDBJ databases">
        <title>Draft genome sequence of Microvirga vignae strain BR3299, a novel nitrogen fixing bacteria isolated from Brazil semi-aired region.</title>
        <authorList>
            <person name="Zilli J.E."/>
            <person name="Passos S.R."/>
            <person name="Leite J."/>
            <person name="Baldani J.I."/>
            <person name="Xavier G.R."/>
            <person name="Rumjaneck N.G."/>
            <person name="Simoes-Araujo J.L."/>
        </authorList>
    </citation>
    <scope>NUCLEOTIDE SEQUENCE [LARGE SCALE GENOMIC DNA]</scope>
    <source>
        <strain evidence="6 7">BR3299</strain>
    </source>
</reference>
<dbReference type="EMBL" id="LCYG01000084">
    <property type="protein sequence ID" value="KLK90458.1"/>
    <property type="molecule type" value="Genomic_DNA"/>
</dbReference>
<dbReference type="STRING" id="1225564.AA309_25630"/>
<dbReference type="Pfam" id="PF00440">
    <property type="entry name" value="TetR_N"/>
    <property type="match status" value="1"/>
</dbReference>
<dbReference type="Pfam" id="PF17935">
    <property type="entry name" value="TetR_C_27"/>
    <property type="match status" value="1"/>
</dbReference>
<evidence type="ECO:0000313" key="6">
    <source>
        <dbReference type="EMBL" id="KLK90458.1"/>
    </source>
</evidence>
<dbReference type="InterPro" id="IPR009057">
    <property type="entry name" value="Homeodomain-like_sf"/>
</dbReference>
<dbReference type="PANTHER" id="PTHR30055:SF151">
    <property type="entry name" value="TRANSCRIPTIONAL REGULATORY PROTEIN"/>
    <property type="match status" value="1"/>
</dbReference>
<evidence type="ECO:0000313" key="7">
    <source>
        <dbReference type="Proteomes" id="UP000035489"/>
    </source>
</evidence>
<evidence type="ECO:0000256" key="1">
    <source>
        <dbReference type="ARBA" id="ARBA00023015"/>
    </source>
</evidence>
<keyword evidence="2 4" id="KW-0238">DNA-binding</keyword>
<dbReference type="PROSITE" id="PS50977">
    <property type="entry name" value="HTH_TETR_2"/>
    <property type="match status" value="1"/>
</dbReference>
<evidence type="ECO:0000256" key="3">
    <source>
        <dbReference type="ARBA" id="ARBA00023163"/>
    </source>
</evidence>
<keyword evidence="7" id="KW-1185">Reference proteome</keyword>
<dbReference type="OrthoDB" id="9802498at2"/>
<dbReference type="Gene3D" id="1.10.357.10">
    <property type="entry name" value="Tetracycline Repressor, domain 2"/>
    <property type="match status" value="1"/>
</dbReference>
<evidence type="ECO:0000256" key="2">
    <source>
        <dbReference type="ARBA" id="ARBA00023125"/>
    </source>
</evidence>
<dbReference type="InterPro" id="IPR050109">
    <property type="entry name" value="HTH-type_TetR-like_transc_reg"/>
</dbReference>